<evidence type="ECO:0000256" key="3">
    <source>
        <dbReference type="ARBA" id="ARBA00009587"/>
    </source>
</evidence>
<dbReference type="EMBL" id="JAYJJT010000001">
    <property type="protein sequence ID" value="MEB3048245.1"/>
    <property type="molecule type" value="Genomic_DNA"/>
</dbReference>
<dbReference type="PANTHER" id="PTHR31650">
    <property type="entry name" value="O-ACYLTRANSFERASE (WSD1-LIKE) FAMILY PROTEIN"/>
    <property type="match status" value="1"/>
</dbReference>
<dbReference type="InterPro" id="IPR014292">
    <property type="entry name" value="Acyl_transf_WS/DGAT"/>
</dbReference>
<comment type="caution">
    <text evidence="14">The sequence shown here is derived from an EMBL/GenBank/DDBJ whole genome shotgun (WGS) entry which is preliminary data.</text>
</comment>
<evidence type="ECO:0000256" key="2">
    <source>
        <dbReference type="ARBA" id="ARBA00005189"/>
    </source>
</evidence>
<reference evidence="14 15" key="1">
    <citation type="submission" date="2023-12" db="EMBL/GenBank/DDBJ databases">
        <title>Description of new species of Mycobacterium terrae complex isolated from sewage at the Sao Paulo Zoological Park Foundation in Brazil.</title>
        <authorList>
            <person name="Romagnoli C.L."/>
            <person name="Conceicao E.C."/>
            <person name="Machado E."/>
            <person name="Barreto L.B.P.F."/>
            <person name="Sharma A."/>
            <person name="Silva N.M."/>
            <person name="Marques L.E."/>
            <person name="Juliana M.A."/>
            <person name="Lourenco M.C.S."/>
            <person name="Digiampietri L.A."/>
            <person name="Suffys P.N."/>
            <person name="Viana-Niero C."/>
        </authorList>
    </citation>
    <scope>NUCLEOTIDE SEQUENCE [LARGE SCALE GENOMIC DNA]</scope>
    <source>
        <strain evidence="14 15">MYC123</strain>
    </source>
</reference>
<feature type="domain" description="O-acyltransferase WSD1 C-terminal" evidence="13">
    <location>
        <begin position="307"/>
        <end position="456"/>
    </location>
</feature>
<accession>A0ABU5YDW6</accession>
<proteinExistence type="inferred from homology"/>
<evidence type="ECO:0000313" key="14">
    <source>
        <dbReference type="EMBL" id="MEB3048245.1"/>
    </source>
</evidence>
<dbReference type="EC" id="2.3.1.20" evidence="4 11"/>
<keyword evidence="7 11" id="KW-0319">Glycerol metabolism</keyword>
<evidence type="ECO:0000256" key="5">
    <source>
        <dbReference type="ARBA" id="ARBA00022516"/>
    </source>
</evidence>
<dbReference type="Gene3D" id="3.30.559.10">
    <property type="entry name" value="Chloramphenicol acetyltransferase-like domain"/>
    <property type="match status" value="1"/>
</dbReference>
<dbReference type="Proteomes" id="UP001299046">
    <property type="component" value="Unassembled WGS sequence"/>
</dbReference>
<name>A0ABU5YDW6_9MYCO</name>
<evidence type="ECO:0000256" key="8">
    <source>
        <dbReference type="ARBA" id="ARBA00023098"/>
    </source>
</evidence>
<evidence type="ECO:0000256" key="1">
    <source>
        <dbReference type="ARBA" id="ARBA00004771"/>
    </source>
</evidence>
<evidence type="ECO:0000259" key="12">
    <source>
        <dbReference type="Pfam" id="PF03007"/>
    </source>
</evidence>
<keyword evidence="9 11" id="KW-0012">Acyltransferase</keyword>
<evidence type="ECO:0000256" key="4">
    <source>
        <dbReference type="ARBA" id="ARBA00013244"/>
    </source>
</evidence>
<dbReference type="PANTHER" id="PTHR31650:SF1">
    <property type="entry name" value="WAX ESTER SYNTHASE_DIACYLGLYCEROL ACYLTRANSFERASE 4-RELATED"/>
    <property type="match status" value="1"/>
</dbReference>
<feature type="domain" description="O-acyltransferase WSD1-like N-terminal" evidence="12">
    <location>
        <begin position="4"/>
        <end position="267"/>
    </location>
</feature>
<evidence type="ECO:0000256" key="9">
    <source>
        <dbReference type="ARBA" id="ARBA00023315"/>
    </source>
</evidence>
<dbReference type="Pfam" id="PF06974">
    <property type="entry name" value="WS_DGAT_C"/>
    <property type="match status" value="1"/>
</dbReference>
<dbReference type="InterPro" id="IPR004255">
    <property type="entry name" value="O-acyltransferase_WSD1_N"/>
</dbReference>
<sequence length="465" mass="51379">MRRLNSVDNMFLKQENATQPQHTIKAVVLDPAAAHQPLTFEAVRGAVPALIEKAEPLRWQLLMPRLGSGRPWWIERPRVDLDYHLKHATAAAPGGDHELSAQIGELAAAALDRSRPAWQLWYIDGLAGGRIALVLKIHHALADGLASVRLLETLFSTDPAEPLPVLTRAPTDEKRPNPVAWLATLAGHKAATTARFPRVLARSARSIATGLRRRRAGRPGFVDAFAAPTTVFNEPFGTERRFAYVTCDLETIKTIRTAFGVTLNDVFLAACSGALRSYLQRRDELSDESLTAVVPVAIRPPGQEADWGNQVTTWFVALATDVADPVARIERIAANTRAARAVHAERDLWLFGDWMDYWPLFWFYGRALPLLGARTKRRPTYSMTVSNVPGPKSRLYFAGAPVEQLISVGPIIYPYGLNITGWSYLDTMVIAMQTCRVTSSEIWELIDGIPDAVAELAALAERRTA</sequence>
<comment type="similarity">
    <text evidence="3 11">Belongs to the long-chain O-acyltransferase family.</text>
</comment>
<evidence type="ECO:0000256" key="7">
    <source>
        <dbReference type="ARBA" id="ARBA00022798"/>
    </source>
</evidence>
<keyword evidence="15" id="KW-1185">Reference proteome</keyword>
<dbReference type="InterPro" id="IPR045034">
    <property type="entry name" value="O-acyltransferase_WSD1-like"/>
</dbReference>
<dbReference type="RefSeq" id="WP_224862896.1">
    <property type="nucleotide sequence ID" value="NZ_JAYJJT010000001.1"/>
</dbReference>
<dbReference type="InterPro" id="IPR023213">
    <property type="entry name" value="CAT-like_dom_sf"/>
</dbReference>
<organism evidence="14 15">
    <name type="scientific">[Mycobacterium] zoologicum</name>
    <dbReference type="NCBI Taxonomy" id="2872311"/>
    <lineage>
        <taxon>Bacteria</taxon>
        <taxon>Bacillati</taxon>
        <taxon>Actinomycetota</taxon>
        <taxon>Actinomycetes</taxon>
        <taxon>Mycobacteriales</taxon>
        <taxon>Mycobacteriaceae</taxon>
        <taxon>Mycolicibacter</taxon>
    </lineage>
</organism>
<evidence type="ECO:0000259" key="13">
    <source>
        <dbReference type="Pfam" id="PF06974"/>
    </source>
</evidence>
<evidence type="ECO:0000256" key="6">
    <source>
        <dbReference type="ARBA" id="ARBA00022679"/>
    </source>
</evidence>
<gene>
    <name evidence="14" type="ORF">KV112_00615</name>
</gene>
<dbReference type="InterPro" id="IPR009721">
    <property type="entry name" value="O-acyltransferase_WSD1_C"/>
</dbReference>
<comment type="catalytic activity">
    <reaction evidence="10 11">
        <text>an acyl-CoA + a 1,2-diacyl-sn-glycerol = a triacyl-sn-glycerol + CoA</text>
        <dbReference type="Rhea" id="RHEA:10868"/>
        <dbReference type="ChEBI" id="CHEBI:17815"/>
        <dbReference type="ChEBI" id="CHEBI:57287"/>
        <dbReference type="ChEBI" id="CHEBI:58342"/>
        <dbReference type="ChEBI" id="CHEBI:64615"/>
        <dbReference type="EC" id="2.3.1.20"/>
    </reaction>
</comment>
<dbReference type="SUPFAM" id="SSF52777">
    <property type="entry name" value="CoA-dependent acyltransferases"/>
    <property type="match status" value="1"/>
</dbReference>
<keyword evidence="8 11" id="KW-0443">Lipid metabolism</keyword>
<evidence type="ECO:0000313" key="15">
    <source>
        <dbReference type="Proteomes" id="UP001299046"/>
    </source>
</evidence>
<comment type="pathway">
    <text evidence="2">Lipid metabolism.</text>
</comment>
<comment type="pathway">
    <text evidence="1 11">Glycerolipid metabolism; triacylglycerol biosynthesis.</text>
</comment>
<protein>
    <recommendedName>
        <fullName evidence="4 11">Diacylglycerol O-acyltransferase</fullName>
        <ecNumber evidence="4 11">2.3.1.20</ecNumber>
    </recommendedName>
</protein>
<dbReference type="NCBIfam" id="TIGR02946">
    <property type="entry name" value="acyl_WS_DGAT"/>
    <property type="match status" value="1"/>
</dbReference>
<keyword evidence="6 11" id="KW-0808">Transferase</keyword>
<evidence type="ECO:0000256" key="10">
    <source>
        <dbReference type="ARBA" id="ARBA00048109"/>
    </source>
</evidence>
<evidence type="ECO:0000256" key="11">
    <source>
        <dbReference type="RuleBase" id="RU361241"/>
    </source>
</evidence>
<keyword evidence="5 11" id="KW-0444">Lipid biosynthesis</keyword>
<dbReference type="Pfam" id="PF03007">
    <property type="entry name" value="WS_DGAT_cat"/>
    <property type="match status" value="1"/>
</dbReference>